<dbReference type="InParanoid" id="A0A0P0WD48"/>
<evidence type="ECO:0000256" key="1">
    <source>
        <dbReference type="SAM" id="MobiDB-lite"/>
    </source>
</evidence>
<dbReference type="Gramene" id="Os04t0551550-00">
    <property type="protein sequence ID" value="Os04t0551550-00"/>
    <property type="gene ID" value="Os04g0551550"/>
</dbReference>
<sequence length="248" mass="25946">MSSSSAALERAEMSGVGISHGPVALADDRRERAPADDVGRPYGGKPCPSTGIPATTTAPGHGLAGVAPPPPLVVPGQPPPAALLGVVKLREHVEPAALLAEALLGAVHDDPRGLGVHLAHLVPPVVLLDSLERNVAPLHLATGHHRHRRRRLLLPLPLIRGTTTASASAAAAPLRHLAGAVATPEARPLPELEAGQPALLLHLDVGPAWRRREERRLRARRRGDDGSPVHPNDTTWCRPASAAAVSFH</sequence>
<dbReference type="PaxDb" id="39947-A0A0P0WD48"/>
<feature type="compositionally biased region" description="Basic and acidic residues" evidence="1">
    <location>
        <begin position="26"/>
        <end position="39"/>
    </location>
</feature>
<reference evidence="2 3" key="3">
    <citation type="journal article" date="2013" name="Rice">
        <title>Improvement of the Oryza sativa Nipponbare reference genome using next generation sequence and optical map data.</title>
        <authorList>
            <person name="Kawahara Y."/>
            <person name="de la Bastide M."/>
            <person name="Hamilton J.P."/>
            <person name="Kanamori H."/>
            <person name="McCombie W.R."/>
            <person name="Ouyang S."/>
            <person name="Schwartz D.C."/>
            <person name="Tanaka T."/>
            <person name="Wu J."/>
            <person name="Zhou S."/>
            <person name="Childs K.L."/>
            <person name="Davidson R.M."/>
            <person name="Lin H."/>
            <person name="Quesada-Ocampo L."/>
            <person name="Vaillancourt B."/>
            <person name="Sakai H."/>
            <person name="Lee S.S."/>
            <person name="Kim J."/>
            <person name="Numa H."/>
            <person name="Itoh T."/>
            <person name="Buell C.R."/>
            <person name="Matsumoto T."/>
        </authorList>
    </citation>
    <scope>NUCLEOTIDE SEQUENCE [LARGE SCALE GENOMIC DNA]</scope>
    <source>
        <strain evidence="3">cv. Nipponbare</strain>
    </source>
</reference>
<feature type="region of interest" description="Disordered" evidence="1">
    <location>
        <begin position="1"/>
        <end position="62"/>
    </location>
</feature>
<feature type="non-terminal residue" evidence="2">
    <location>
        <position position="1"/>
    </location>
</feature>
<protein>
    <submittedName>
        <fullName evidence="2">Os04g0551550 protein</fullName>
    </submittedName>
</protein>
<accession>A0A0P0WD48</accession>
<evidence type="ECO:0000313" key="2">
    <source>
        <dbReference type="EMBL" id="BAS90383.1"/>
    </source>
</evidence>
<reference evidence="3" key="1">
    <citation type="journal article" date="2005" name="Nature">
        <title>The map-based sequence of the rice genome.</title>
        <authorList>
            <consortium name="International rice genome sequencing project (IRGSP)"/>
            <person name="Matsumoto T."/>
            <person name="Wu J."/>
            <person name="Kanamori H."/>
            <person name="Katayose Y."/>
            <person name="Fujisawa M."/>
            <person name="Namiki N."/>
            <person name="Mizuno H."/>
            <person name="Yamamoto K."/>
            <person name="Antonio B.A."/>
            <person name="Baba T."/>
            <person name="Sakata K."/>
            <person name="Nagamura Y."/>
            <person name="Aoki H."/>
            <person name="Arikawa K."/>
            <person name="Arita K."/>
            <person name="Bito T."/>
            <person name="Chiden Y."/>
            <person name="Fujitsuka N."/>
            <person name="Fukunaka R."/>
            <person name="Hamada M."/>
            <person name="Harada C."/>
            <person name="Hayashi A."/>
            <person name="Hijishita S."/>
            <person name="Honda M."/>
            <person name="Hosokawa S."/>
            <person name="Ichikawa Y."/>
            <person name="Idonuma A."/>
            <person name="Iijima M."/>
            <person name="Ikeda M."/>
            <person name="Ikeno M."/>
            <person name="Ito K."/>
            <person name="Ito S."/>
            <person name="Ito T."/>
            <person name="Ito Y."/>
            <person name="Ito Y."/>
            <person name="Iwabuchi A."/>
            <person name="Kamiya K."/>
            <person name="Karasawa W."/>
            <person name="Kurita K."/>
            <person name="Katagiri S."/>
            <person name="Kikuta A."/>
            <person name="Kobayashi H."/>
            <person name="Kobayashi N."/>
            <person name="Machita K."/>
            <person name="Maehara T."/>
            <person name="Masukawa M."/>
            <person name="Mizubayashi T."/>
            <person name="Mukai Y."/>
            <person name="Nagasaki H."/>
            <person name="Nagata Y."/>
            <person name="Naito S."/>
            <person name="Nakashima M."/>
            <person name="Nakama Y."/>
            <person name="Nakamichi Y."/>
            <person name="Nakamura M."/>
            <person name="Meguro A."/>
            <person name="Negishi M."/>
            <person name="Ohta I."/>
            <person name="Ohta T."/>
            <person name="Okamoto M."/>
            <person name="Ono N."/>
            <person name="Saji S."/>
            <person name="Sakaguchi M."/>
            <person name="Sakai K."/>
            <person name="Shibata M."/>
            <person name="Shimokawa T."/>
            <person name="Song J."/>
            <person name="Takazaki Y."/>
            <person name="Terasawa K."/>
            <person name="Tsugane M."/>
            <person name="Tsuji K."/>
            <person name="Ueda S."/>
            <person name="Waki K."/>
            <person name="Yamagata H."/>
            <person name="Yamamoto M."/>
            <person name="Yamamoto S."/>
            <person name="Yamane H."/>
            <person name="Yoshiki S."/>
            <person name="Yoshihara R."/>
            <person name="Yukawa K."/>
            <person name="Zhong H."/>
            <person name="Yano M."/>
            <person name="Yuan Q."/>
            <person name="Ouyang S."/>
            <person name="Liu J."/>
            <person name="Jones K.M."/>
            <person name="Gansberger K."/>
            <person name="Moffat K."/>
            <person name="Hill J."/>
            <person name="Bera J."/>
            <person name="Fadrosh D."/>
            <person name="Jin S."/>
            <person name="Johri S."/>
            <person name="Kim M."/>
            <person name="Overton L."/>
            <person name="Reardon M."/>
            <person name="Tsitrin T."/>
            <person name="Vuong H."/>
            <person name="Weaver B."/>
            <person name="Ciecko A."/>
            <person name="Tallon L."/>
            <person name="Jackson J."/>
            <person name="Pai G."/>
            <person name="Aken S.V."/>
            <person name="Utterback T."/>
            <person name="Reidmuller S."/>
            <person name="Feldblyum T."/>
            <person name="Hsiao J."/>
            <person name="Zismann V."/>
            <person name="Iobst S."/>
            <person name="de Vazeille A.R."/>
            <person name="Buell C.R."/>
            <person name="Ying K."/>
            <person name="Li Y."/>
            <person name="Lu T."/>
            <person name="Huang Y."/>
            <person name="Zhao Q."/>
            <person name="Feng Q."/>
            <person name="Zhang L."/>
            <person name="Zhu J."/>
            <person name="Weng Q."/>
            <person name="Mu J."/>
            <person name="Lu Y."/>
            <person name="Fan D."/>
            <person name="Liu Y."/>
            <person name="Guan J."/>
            <person name="Zhang Y."/>
            <person name="Yu S."/>
            <person name="Liu X."/>
            <person name="Zhang Y."/>
            <person name="Hong G."/>
            <person name="Han B."/>
            <person name="Choisne N."/>
            <person name="Demange N."/>
            <person name="Orjeda G."/>
            <person name="Samain S."/>
            <person name="Cattolico L."/>
            <person name="Pelletier E."/>
            <person name="Couloux A."/>
            <person name="Segurens B."/>
            <person name="Wincker P."/>
            <person name="D'Hont A."/>
            <person name="Scarpelli C."/>
            <person name="Weissenbach J."/>
            <person name="Salanoubat M."/>
            <person name="Quetier F."/>
            <person name="Yu Y."/>
            <person name="Kim H.R."/>
            <person name="Rambo T."/>
            <person name="Currie J."/>
            <person name="Collura K."/>
            <person name="Luo M."/>
            <person name="Yang T."/>
            <person name="Ammiraju J.S.S."/>
            <person name="Engler F."/>
            <person name="Soderlund C."/>
            <person name="Wing R.A."/>
            <person name="Palmer L.E."/>
            <person name="de la Bastide M."/>
            <person name="Spiegel L."/>
            <person name="Nascimento L."/>
            <person name="Zutavern T."/>
            <person name="O'Shaughnessy A."/>
            <person name="Dike S."/>
            <person name="Dedhia N."/>
            <person name="Preston R."/>
            <person name="Balija V."/>
            <person name="McCombie W.R."/>
            <person name="Chow T."/>
            <person name="Chen H."/>
            <person name="Chung M."/>
            <person name="Chen C."/>
            <person name="Shaw J."/>
            <person name="Wu H."/>
            <person name="Hsiao K."/>
            <person name="Chao Y."/>
            <person name="Chu M."/>
            <person name="Cheng C."/>
            <person name="Hour A."/>
            <person name="Lee P."/>
            <person name="Lin S."/>
            <person name="Lin Y."/>
            <person name="Liou J."/>
            <person name="Liu S."/>
            <person name="Hsing Y."/>
            <person name="Raghuvanshi S."/>
            <person name="Mohanty A."/>
            <person name="Bharti A.K."/>
            <person name="Gaur A."/>
            <person name="Gupta V."/>
            <person name="Kumar D."/>
            <person name="Ravi V."/>
            <person name="Vij S."/>
            <person name="Kapur A."/>
            <person name="Khurana P."/>
            <person name="Khurana P."/>
            <person name="Khurana J.P."/>
            <person name="Tyagi A.K."/>
            <person name="Gaikwad K."/>
            <person name="Singh A."/>
            <person name="Dalal V."/>
            <person name="Srivastava S."/>
            <person name="Dixit A."/>
            <person name="Pal A.K."/>
            <person name="Ghazi I.A."/>
            <person name="Yadav M."/>
            <person name="Pandit A."/>
            <person name="Bhargava A."/>
            <person name="Sureshbabu K."/>
            <person name="Batra K."/>
            <person name="Sharma T.R."/>
            <person name="Mohapatra T."/>
            <person name="Singh N.K."/>
            <person name="Messing J."/>
            <person name="Nelson A.B."/>
            <person name="Fuks G."/>
            <person name="Kavchok S."/>
            <person name="Keizer G."/>
            <person name="Linton E."/>
            <person name="Llaca V."/>
            <person name="Song R."/>
            <person name="Tanyolac B."/>
            <person name="Young S."/>
            <person name="Ho-Il K."/>
            <person name="Hahn J.H."/>
            <person name="Sangsakoo G."/>
            <person name="Vanavichit A."/>
            <person name="de Mattos Luiz.A.T."/>
            <person name="Zimmer P.D."/>
            <person name="Malone G."/>
            <person name="Dellagostin O."/>
            <person name="de Oliveira A.C."/>
            <person name="Bevan M."/>
            <person name="Bancroft I."/>
            <person name="Minx P."/>
            <person name="Cordum H."/>
            <person name="Wilson R."/>
            <person name="Cheng Z."/>
            <person name="Jin W."/>
            <person name="Jiang J."/>
            <person name="Leong S.A."/>
            <person name="Iwama H."/>
            <person name="Gojobori T."/>
            <person name="Itoh T."/>
            <person name="Niimura Y."/>
            <person name="Fujii Y."/>
            <person name="Habara T."/>
            <person name="Sakai H."/>
            <person name="Sato Y."/>
            <person name="Wilson G."/>
            <person name="Kumar K."/>
            <person name="McCouch S."/>
            <person name="Juretic N."/>
            <person name="Hoen D."/>
            <person name="Wright S."/>
            <person name="Bruskiewich R."/>
            <person name="Bureau T."/>
            <person name="Miyao A."/>
            <person name="Hirochika H."/>
            <person name="Nishikawa T."/>
            <person name="Kadowaki K."/>
            <person name="Sugiura M."/>
            <person name="Burr B."/>
            <person name="Sasaki T."/>
        </authorList>
    </citation>
    <scope>NUCLEOTIDE SEQUENCE [LARGE SCALE GENOMIC DNA]</scope>
    <source>
        <strain evidence="3">cv. Nipponbare</strain>
    </source>
</reference>
<dbReference type="EMBL" id="AP014960">
    <property type="protein sequence ID" value="BAS90383.1"/>
    <property type="molecule type" value="Genomic_DNA"/>
</dbReference>
<dbReference type="AlphaFoldDB" id="A0A0P0WD48"/>
<keyword evidence="3" id="KW-1185">Reference proteome</keyword>
<dbReference type="Proteomes" id="UP000059680">
    <property type="component" value="Chromosome 4"/>
</dbReference>
<name>A0A0P0WD48_ORYSJ</name>
<reference evidence="2 3" key="2">
    <citation type="journal article" date="2013" name="Plant Cell Physiol.">
        <title>Rice Annotation Project Database (RAP-DB): an integrative and interactive database for rice genomics.</title>
        <authorList>
            <person name="Sakai H."/>
            <person name="Lee S.S."/>
            <person name="Tanaka T."/>
            <person name="Numa H."/>
            <person name="Kim J."/>
            <person name="Kawahara Y."/>
            <person name="Wakimoto H."/>
            <person name="Yang C.C."/>
            <person name="Iwamoto M."/>
            <person name="Abe T."/>
            <person name="Yamada Y."/>
            <person name="Muto A."/>
            <person name="Inokuchi H."/>
            <person name="Ikemura T."/>
            <person name="Matsumoto T."/>
            <person name="Sasaki T."/>
            <person name="Itoh T."/>
        </authorList>
    </citation>
    <scope>NUCLEOTIDE SEQUENCE [LARGE SCALE GENOMIC DNA]</scope>
    <source>
        <strain evidence="3">cv. Nipponbare</strain>
    </source>
</reference>
<gene>
    <name evidence="2" type="ordered locus">Os04g0551550</name>
    <name evidence="2" type="ORF">OSNPB_040551550</name>
</gene>
<feature type="region of interest" description="Disordered" evidence="1">
    <location>
        <begin position="219"/>
        <end position="248"/>
    </location>
</feature>
<evidence type="ECO:0000313" key="3">
    <source>
        <dbReference type="Proteomes" id="UP000059680"/>
    </source>
</evidence>
<proteinExistence type="predicted"/>
<organism evidence="2 3">
    <name type="scientific">Oryza sativa subsp. japonica</name>
    <name type="common">Rice</name>
    <dbReference type="NCBI Taxonomy" id="39947"/>
    <lineage>
        <taxon>Eukaryota</taxon>
        <taxon>Viridiplantae</taxon>
        <taxon>Streptophyta</taxon>
        <taxon>Embryophyta</taxon>
        <taxon>Tracheophyta</taxon>
        <taxon>Spermatophyta</taxon>
        <taxon>Magnoliopsida</taxon>
        <taxon>Liliopsida</taxon>
        <taxon>Poales</taxon>
        <taxon>Poaceae</taxon>
        <taxon>BOP clade</taxon>
        <taxon>Oryzoideae</taxon>
        <taxon>Oryzeae</taxon>
        <taxon>Oryzinae</taxon>
        <taxon>Oryza</taxon>
        <taxon>Oryza sativa</taxon>
    </lineage>
</organism>